<feature type="region of interest" description="Disordered" evidence="1">
    <location>
        <begin position="46"/>
        <end position="73"/>
    </location>
</feature>
<dbReference type="Proteomes" id="UP001423409">
    <property type="component" value="Unassembled WGS sequence"/>
</dbReference>
<keyword evidence="3" id="KW-1185">Reference proteome</keyword>
<protein>
    <recommendedName>
        <fullName evidence="4">Restriction endonuclease subunit S</fullName>
    </recommendedName>
</protein>
<dbReference type="EMBL" id="BAABQU010000010">
    <property type="protein sequence ID" value="GAA5439534.1"/>
    <property type="molecule type" value="Genomic_DNA"/>
</dbReference>
<accession>A0ABP9UCT4</accession>
<organism evidence="2 3">
    <name type="scientific">Deinococcus caeni</name>
    <dbReference type="NCBI Taxonomy" id="569127"/>
    <lineage>
        <taxon>Bacteria</taxon>
        <taxon>Thermotogati</taxon>
        <taxon>Deinococcota</taxon>
        <taxon>Deinococci</taxon>
        <taxon>Deinococcales</taxon>
        <taxon>Deinococcaceae</taxon>
        <taxon>Deinococcus</taxon>
    </lineage>
</organism>
<evidence type="ECO:0000256" key="1">
    <source>
        <dbReference type="SAM" id="MobiDB-lite"/>
    </source>
</evidence>
<sequence>MERAIERALQEISLLREYRTRLIADVVTGKLDVRAAAARLPDLTDEVLPDELDADLDGDEAEGDETEAEGAEA</sequence>
<gene>
    <name evidence="2" type="ORF">Dcae01_01037</name>
</gene>
<name>A0ABP9UCT4_9DEIO</name>
<evidence type="ECO:0000313" key="3">
    <source>
        <dbReference type="Proteomes" id="UP001423409"/>
    </source>
</evidence>
<evidence type="ECO:0000313" key="2">
    <source>
        <dbReference type="EMBL" id="GAA5439534.1"/>
    </source>
</evidence>
<comment type="caution">
    <text evidence="2">The sequence shown here is derived from an EMBL/GenBank/DDBJ whole genome shotgun (WGS) entry which is preliminary data.</text>
</comment>
<evidence type="ECO:0008006" key="4">
    <source>
        <dbReference type="Google" id="ProtNLM"/>
    </source>
</evidence>
<proteinExistence type="predicted"/>
<reference evidence="2 3" key="1">
    <citation type="submission" date="2024-02" db="EMBL/GenBank/DDBJ databases">
        <title>Deinococcus caeni NBRC 101312.</title>
        <authorList>
            <person name="Ichikawa N."/>
            <person name="Katano-Makiyama Y."/>
            <person name="Hidaka K."/>
        </authorList>
    </citation>
    <scope>NUCLEOTIDE SEQUENCE [LARGE SCALE GENOMIC DNA]</scope>
    <source>
        <strain evidence="2 3">NBRC 101312</strain>
    </source>
</reference>